<evidence type="ECO:0000313" key="3">
    <source>
        <dbReference type="Proteomes" id="UP000292447"/>
    </source>
</evidence>
<evidence type="ECO:0000256" key="1">
    <source>
        <dbReference type="SAM" id="MobiDB-lite"/>
    </source>
</evidence>
<protein>
    <submittedName>
        <fullName evidence="2">Uncharacterized protein</fullName>
    </submittedName>
</protein>
<reference evidence="3" key="1">
    <citation type="submission" date="2019-03" db="EMBL/GenBank/DDBJ databases">
        <title>Snf2 controls pulcherriminic acid biosynthesis and connects pigmentation and antifungal activity of the yeast Metschnikowia pulcherrima.</title>
        <authorList>
            <person name="Gore-Lloyd D."/>
            <person name="Sumann I."/>
            <person name="Brachmann A.O."/>
            <person name="Schneeberger K."/>
            <person name="Ortiz-Merino R.A."/>
            <person name="Moreno-Beltran M."/>
            <person name="Schlaefli M."/>
            <person name="Kirner P."/>
            <person name="Santos Kron A."/>
            <person name="Wolfe K.H."/>
            <person name="Piel J."/>
            <person name="Ahrens C.H."/>
            <person name="Henk D."/>
            <person name="Freimoser F.M."/>
        </authorList>
    </citation>
    <scope>NUCLEOTIDE SEQUENCE [LARGE SCALE GENOMIC DNA]</scope>
    <source>
        <strain evidence="3">APC 1.2</strain>
    </source>
</reference>
<dbReference type="AlphaFoldDB" id="A0A4P6XPX7"/>
<dbReference type="Proteomes" id="UP000292447">
    <property type="component" value="Chromosome IV"/>
</dbReference>
<feature type="compositionally biased region" description="Polar residues" evidence="1">
    <location>
        <begin position="1"/>
        <end position="15"/>
    </location>
</feature>
<feature type="region of interest" description="Disordered" evidence="1">
    <location>
        <begin position="244"/>
        <end position="263"/>
    </location>
</feature>
<evidence type="ECO:0000313" key="2">
    <source>
        <dbReference type="EMBL" id="QBM89547.1"/>
    </source>
</evidence>
<sequence>MSARDTSPSITSGRNSPRLELVERGPPRLSMFDPNFYENAHDRKAAIIAFLRCLDRRLAYEKLETEDEKINFCVARLASDARRGANQKIESGRFTTIRQVCSWLRGEYGSRIAETMTINEELDAILHEQSLMRIMKEFEKIYNKHKTCESRAADSVFLDRFLSHVRNPILQSQLALCPTFEGALSFARLRLEIEARDREELLQISSLKALPRKLGQEGKLPNGPRRAERTLVLRGDILTHRIAPRGYHGPGLDSDGSGDGDYD</sequence>
<proteinExistence type="predicted"/>
<feature type="region of interest" description="Disordered" evidence="1">
    <location>
        <begin position="1"/>
        <end position="26"/>
    </location>
</feature>
<dbReference type="EMBL" id="CP034459">
    <property type="protein sequence ID" value="QBM89547.1"/>
    <property type="molecule type" value="Genomic_DNA"/>
</dbReference>
<name>A0A4P6XPX7_9ASCO</name>
<organism evidence="2 3">
    <name type="scientific">Metschnikowia aff. pulcherrima</name>
    <dbReference type="NCBI Taxonomy" id="2163413"/>
    <lineage>
        <taxon>Eukaryota</taxon>
        <taxon>Fungi</taxon>
        <taxon>Dikarya</taxon>
        <taxon>Ascomycota</taxon>
        <taxon>Saccharomycotina</taxon>
        <taxon>Pichiomycetes</taxon>
        <taxon>Metschnikowiaceae</taxon>
        <taxon>Metschnikowia</taxon>
    </lineage>
</organism>
<gene>
    <name evidence="2" type="ORF">METSCH_D06230</name>
</gene>
<accession>A0A4P6XPX7</accession>
<keyword evidence="3" id="KW-1185">Reference proteome</keyword>